<evidence type="ECO:0000313" key="3">
    <source>
        <dbReference type="EMBL" id="AGE93562.1"/>
    </source>
</evidence>
<dbReference type="GeneID" id="14659518"/>
<dbReference type="Gene3D" id="3.10.28.10">
    <property type="entry name" value="Homing endonucleases"/>
    <property type="match status" value="2"/>
</dbReference>
<geneLocation type="mitochondrion" evidence="3"/>
<dbReference type="Pfam" id="PF03161">
    <property type="entry name" value="LAGLIDADG_2"/>
    <property type="match status" value="1"/>
</dbReference>
<dbReference type="InterPro" id="IPR004860">
    <property type="entry name" value="LAGLIDADG_dom"/>
</dbReference>
<reference evidence="3" key="2">
    <citation type="submission" date="2012-12" db="EMBL/GenBank/DDBJ databases">
        <authorList>
            <person name="Lang B.F."/>
        </authorList>
    </citation>
    <scope>NUCLEOTIDE SEQUENCE</scope>
</reference>
<feature type="non-terminal residue" evidence="3">
    <location>
        <position position="1"/>
    </location>
</feature>
<proteinExistence type="predicted"/>
<dbReference type="GO" id="GO:0004519">
    <property type="term" value="F:endonuclease activity"/>
    <property type="evidence" value="ECO:0007669"/>
    <property type="project" value="InterPro"/>
</dbReference>
<keyword evidence="3" id="KW-0496">Mitochondrion</keyword>
<comment type="function">
    <text evidence="1">Mitochondrial DNA endonuclease involved in intron homing.</text>
</comment>
<dbReference type="SUPFAM" id="SSF55608">
    <property type="entry name" value="Homing endonucleases"/>
    <property type="match status" value="1"/>
</dbReference>
<dbReference type="RefSeq" id="YP_007476142.1">
    <property type="nucleotide sequence ID" value="NC_020368.1"/>
</dbReference>
<dbReference type="InterPro" id="IPR027434">
    <property type="entry name" value="Homing_endonucl"/>
</dbReference>
<reference evidence="3" key="1">
    <citation type="journal article" date="2009" name="BMC Evol. Biol.">
        <title>Phylogenomic analyses predict sistergroup relationship of nucleariids and fungi and paraphyly of zygomycetes with significant support.</title>
        <authorList>
            <person name="Liu Y."/>
            <person name="Steenkamp E.T."/>
            <person name="Brinkmann H."/>
            <person name="Forget L."/>
            <person name="Philippe H."/>
            <person name="Lang B.F."/>
        </authorList>
    </citation>
    <scope>NUCLEOTIDE SEQUENCE</scope>
</reference>
<gene>
    <name evidence="3" type="primary">orf239</name>
</gene>
<sequence length="239" mass="27957">KLYCLKCNLFIIKYSLFSNLMTENILLSLSFVKIQSLKRLEVHNFEILSILYGGLLGDVHAERRNTGAGTRFSFQQESTHLTYLLWLHQKISSLGYCNPKLPEVKTRLGKGGKVRKYARFHTWTYSNLNWIHKEWYPDNIKKVPLSLKEYFNPLSLSIWIMDDGGKVSKGLKLATNNFKYEDCLFLSTLLWNQFKLKSSVQSAGTPNQYCIYIWKESMPLLRDIVKDHIIPSMKYKIEE</sequence>
<protein>
    <recommendedName>
        <fullName evidence="2">Homing endonuclease LAGLIDADG domain-containing protein</fullName>
    </recommendedName>
</protein>
<name>M1JZC6_CANCI</name>
<dbReference type="EMBL" id="KC573037">
    <property type="protein sequence ID" value="AGE93562.1"/>
    <property type="molecule type" value="Genomic_DNA"/>
</dbReference>
<evidence type="ECO:0000256" key="1">
    <source>
        <dbReference type="ARBA" id="ARBA00002670"/>
    </source>
</evidence>
<organism evidence="3">
    <name type="scientific">Cantharellus cibarius</name>
    <name type="common">Chanterelle</name>
    <dbReference type="NCBI Taxonomy" id="36066"/>
    <lineage>
        <taxon>Eukaryota</taxon>
        <taxon>Fungi</taxon>
        <taxon>Dikarya</taxon>
        <taxon>Basidiomycota</taxon>
        <taxon>Agaricomycotina</taxon>
        <taxon>Agaricomycetes</taxon>
        <taxon>Cantharellales</taxon>
        <taxon>Hydnaceae</taxon>
        <taxon>Cantharellus</taxon>
    </lineage>
</organism>
<evidence type="ECO:0000259" key="2">
    <source>
        <dbReference type="Pfam" id="PF03161"/>
    </source>
</evidence>
<accession>M1JZC6</accession>
<dbReference type="AlphaFoldDB" id="M1JZC6"/>
<feature type="domain" description="Homing endonuclease LAGLIDADG" evidence="2">
    <location>
        <begin position="49"/>
        <end position="220"/>
    </location>
</feature>